<evidence type="ECO:0000256" key="12">
    <source>
        <dbReference type="RuleBase" id="RU003357"/>
    </source>
</evidence>
<keyword evidence="5 11" id="KW-0812">Transmembrane</keyword>
<reference evidence="16 17" key="1">
    <citation type="journal article" date="2015" name="Stand. Genomic Sci.">
        <title>Genomic Encyclopedia of Bacterial and Archaeal Type Strains, Phase III: the genomes of soil and plant-associated and newly described type strains.</title>
        <authorList>
            <person name="Whitman W.B."/>
            <person name="Woyke T."/>
            <person name="Klenk H.P."/>
            <person name="Zhou Y."/>
            <person name="Lilburn T.G."/>
            <person name="Beck B.J."/>
            <person name="De Vos P."/>
            <person name="Vandamme P."/>
            <person name="Eisen J.A."/>
            <person name="Garrity G."/>
            <person name="Hugenholtz P."/>
            <person name="Kyrpides N.C."/>
        </authorList>
    </citation>
    <scope>NUCLEOTIDE SEQUENCE [LARGE SCALE GENOMIC DNA]</scope>
    <source>
        <strain evidence="16 17">CGMCC 1.7748</strain>
    </source>
</reference>
<dbReference type="GO" id="GO:0009279">
    <property type="term" value="C:cell outer membrane"/>
    <property type="evidence" value="ECO:0007669"/>
    <property type="project" value="UniProtKB-SubCell"/>
</dbReference>
<evidence type="ECO:0000256" key="2">
    <source>
        <dbReference type="ARBA" id="ARBA00022448"/>
    </source>
</evidence>
<keyword evidence="16" id="KW-0675">Receptor</keyword>
<keyword evidence="3 11" id="KW-1134">Transmembrane beta strand</keyword>
<dbReference type="AlphaFoldDB" id="A0A562JWE7"/>
<dbReference type="Pfam" id="PF07715">
    <property type="entry name" value="Plug"/>
    <property type="match status" value="1"/>
</dbReference>
<dbReference type="InterPro" id="IPR012910">
    <property type="entry name" value="Plug_dom"/>
</dbReference>
<evidence type="ECO:0000256" key="7">
    <source>
        <dbReference type="ARBA" id="ARBA00023065"/>
    </source>
</evidence>
<evidence type="ECO:0000256" key="9">
    <source>
        <dbReference type="ARBA" id="ARBA00023136"/>
    </source>
</evidence>
<comment type="caution">
    <text evidence="16">The sequence shown here is derived from an EMBL/GenBank/DDBJ whole genome shotgun (WGS) entry which is preliminary data.</text>
</comment>
<evidence type="ECO:0000313" key="17">
    <source>
        <dbReference type="Proteomes" id="UP000316624"/>
    </source>
</evidence>
<dbReference type="EMBL" id="VLKK01000042">
    <property type="protein sequence ID" value="TWH87520.1"/>
    <property type="molecule type" value="Genomic_DNA"/>
</dbReference>
<keyword evidence="13" id="KW-0732">Signal</keyword>
<dbReference type="InterPro" id="IPR039426">
    <property type="entry name" value="TonB-dep_rcpt-like"/>
</dbReference>
<keyword evidence="4" id="KW-0410">Iron transport</keyword>
<evidence type="ECO:0000256" key="4">
    <source>
        <dbReference type="ARBA" id="ARBA00022496"/>
    </source>
</evidence>
<evidence type="ECO:0000256" key="10">
    <source>
        <dbReference type="ARBA" id="ARBA00023237"/>
    </source>
</evidence>
<dbReference type="InterPro" id="IPR000531">
    <property type="entry name" value="Beta-barrel_TonB"/>
</dbReference>
<evidence type="ECO:0000256" key="3">
    <source>
        <dbReference type="ARBA" id="ARBA00022452"/>
    </source>
</evidence>
<feature type="domain" description="TonB-dependent receptor plug" evidence="15">
    <location>
        <begin position="68"/>
        <end position="174"/>
    </location>
</feature>
<feature type="domain" description="TonB-dependent receptor-like beta-barrel" evidence="14">
    <location>
        <begin position="337"/>
        <end position="817"/>
    </location>
</feature>
<comment type="subcellular location">
    <subcellularLocation>
        <location evidence="1 11">Cell outer membrane</location>
        <topology evidence="1 11">Multi-pass membrane protein</topology>
    </subcellularLocation>
</comment>
<evidence type="ECO:0000256" key="11">
    <source>
        <dbReference type="PROSITE-ProRule" id="PRU01360"/>
    </source>
</evidence>
<evidence type="ECO:0000259" key="14">
    <source>
        <dbReference type="Pfam" id="PF00593"/>
    </source>
</evidence>
<keyword evidence="10 11" id="KW-0998">Cell outer membrane</keyword>
<evidence type="ECO:0000256" key="8">
    <source>
        <dbReference type="ARBA" id="ARBA00023077"/>
    </source>
</evidence>
<evidence type="ECO:0000256" key="6">
    <source>
        <dbReference type="ARBA" id="ARBA00023004"/>
    </source>
</evidence>
<feature type="chain" id="PRO_5022238470" evidence="13">
    <location>
        <begin position="24"/>
        <end position="851"/>
    </location>
</feature>
<comment type="similarity">
    <text evidence="11 12">Belongs to the TonB-dependent receptor family.</text>
</comment>
<sequence>MEFQYKRACVRALLLSGSVMNLAFNCDVASAQSTTAVDEASPPANSQDNQGDVFGDIVVTAQKRAQSTQDVGISISAFSNDQLRALGATDVKSVAALVPGFTVAASSRSAPIYTIRGVGFNTPNASSSSPVGIYYDEVSYPYPAMTAGPSFDMERIEILKGPQGTLYGRNTTGGLVNNIAEKPSAENSGFLRVGGGNYGSYNSEGAINGAITDSLNGRLSFATERSTKGWQKNITDGSRLGEVDRAGARIQFDWKPSSKLSFLIAGNWWRDKSDTQVGQVVSVFPKAVNMTVTPQNSASIASTLDGLGLPGQAIVNQAFVPTNASQAKWTTKPFFFQGTVGGTKYNPVPINQYRRNNELFALSLRTNWEIVDGIDLTALTAYSHYRQEQGQDISGWDIPNAISIDRAKIESFSQEVRLSGKTDKLNWIAGLFYARDRTNENNSNWSPVGTNVGPLRQLSAQVVAAQGGSLAQQEDVLYGFTDWADTIQQTVNTASIFGQAQYKVTSQLELTLGARYTRDKARFVGCTLDQGDNSIASVWNVFFRANGIASNVAPGGCVTYNGDLEAAVTSGGTIPIPPQELSRQSLKQDNFAGRVGVDFHIDQHSLLYASFTRGFKSGAFPNIDANVATQYAPAKQERVDAFEAGFKLSPAAGVTINGSAFYYDYKDKQVFGAVPDIIFVYLNRIVNIPKSHLYGFEGDVSFSPVKGLTARVSGTYIKSKIDEYFGFDQYGRQNNFAGTGFAFTPKVQMNAMLSYGFDVGSNFNARLTGSGRYSSSQQADLINDSFFKIAPYTVFDTNMSLETNDSKYQFNIFVRNLTNKYYWTSVQGLQDSVVRYANMPRTWGGALTVRF</sequence>
<keyword evidence="8 12" id="KW-0798">TonB box</keyword>
<protein>
    <submittedName>
        <fullName evidence="16">Outer membrane receptor protein involved in Fe transport</fullName>
    </submittedName>
</protein>
<evidence type="ECO:0000313" key="16">
    <source>
        <dbReference type="EMBL" id="TWH87520.1"/>
    </source>
</evidence>
<accession>A0A562JWE7</accession>
<dbReference type="Gene3D" id="2.40.170.20">
    <property type="entry name" value="TonB-dependent receptor, beta-barrel domain"/>
    <property type="match status" value="2"/>
</dbReference>
<dbReference type="PANTHER" id="PTHR32552:SF81">
    <property type="entry name" value="TONB-DEPENDENT OUTER MEMBRANE RECEPTOR"/>
    <property type="match status" value="1"/>
</dbReference>
<keyword evidence="9 11" id="KW-0472">Membrane</keyword>
<dbReference type="PANTHER" id="PTHR32552">
    <property type="entry name" value="FERRICHROME IRON RECEPTOR-RELATED"/>
    <property type="match status" value="1"/>
</dbReference>
<keyword evidence="2 11" id="KW-0813">Transport</keyword>
<keyword evidence="7" id="KW-0406">Ion transport</keyword>
<evidence type="ECO:0000259" key="15">
    <source>
        <dbReference type="Pfam" id="PF07715"/>
    </source>
</evidence>
<feature type="signal peptide" evidence="13">
    <location>
        <begin position="1"/>
        <end position="23"/>
    </location>
</feature>
<dbReference type="SUPFAM" id="SSF56935">
    <property type="entry name" value="Porins"/>
    <property type="match status" value="1"/>
</dbReference>
<evidence type="ECO:0000256" key="1">
    <source>
        <dbReference type="ARBA" id="ARBA00004571"/>
    </source>
</evidence>
<dbReference type="Pfam" id="PF00593">
    <property type="entry name" value="TonB_dep_Rec_b-barrel"/>
    <property type="match status" value="1"/>
</dbReference>
<keyword evidence="6" id="KW-0408">Iron</keyword>
<organism evidence="16 17">
    <name type="scientific">Sphingobium wenxiniae (strain DSM 21828 / CGMCC 1.7748 / JZ-1)</name>
    <dbReference type="NCBI Taxonomy" id="595605"/>
    <lineage>
        <taxon>Bacteria</taxon>
        <taxon>Pseudomonadati</taxon>
        <taxon>Pseudomonadota</taxon>
        <taxon>Alphaproteobacteria</taxon>
        <taxon>Sphingomonadales</taxon>
        <taxon>Sphingomonadaceae</taxon>
        <taxon>Sphingobium</taxon>
    </lineage>
</organism>
<gene>
    <name evidence="16" type="ORF">IQ35_03977</name>
</gene>
<name>A0A562JWE7_SPHWJ</name>
<keyword evidence="17" id="KW-1185">Reference proteome</keyword>
<dbReference type="InterPro" id="IPR036942">
    <property type="entry name" value="Beta-barrel_TonB_sf"/>
</dbReference>
<dbReference type="GO" id="GO:0006826">
    <property type="term" value="P:iron ion transport"/>
    <property type="evidence" value="ECO:0007669"/>
    <property type="project" value="UniProtKB-KW"/>
</dbReference>
<dbReference type="PROSITE" id="PS52016">
    <property type="entry name" value="TONB_DEPENDENT_REC_3"/>
    <property type="match status" value="1"/>
</dbReference>
<evidence type="ECO:0000256" key="5">
    <source>
        <dbReference type="ARBA" id="ARBA00022692"/>
    </source>
</evidence>
<evidence type="ECO:0000256" key="13">
    <source>
        <dbReference type="SAM" id="SignalP"/>
    </source>
</evidence>
<proteinExistence type="inferred from homology"/>
<dbReference type="RefSeq" id="WP_145076028.1">
    <property type="nucleotide sequence ID" value="NZ_JACIIY010000056.1"/>
</dbReference>
<dbReference type="Proteomes" id="UP000316624">
    <property type="component" value="Unassembled WGS sequence"/>
</dbReference>